<evidence type="ECO:0000313" key="1">
    <source>
        <dbReference type="EMBL" id="RWX56318.1"/>
    </source>
</evidence>
<keyword evidence="2" id="KW-1185">Reference proteome</keyword>
<dbReference type="AlphaFoldDB" id="A0A444JTK7"/>
<dbReference type="Proteomes" id="UP000287563">
    <property type="component" value="Unassembled WGS sequence"/>
</dbReference>
<name>A0A444JTK7_9GAMM</name>
<dbReference type="EMBL" id="RJLM01000002">
    <property type="protein sequence ID" value="RWX56318.1"/>
    <property type="molecule type" value="Genomic_DNA"/>
</dbReference>
<sequence>MHENFGKAFDLGKGIGDFAGKDPSKRELKDGVDLAGNVIDLTTNIVDSTPLGEIIKKPMALLDEHGMARLERTKIAQNVKEKFSSKISRVVAQKMHASSMVKASTADSVGYLLNVHSDQEFMDQSKADFDRHQANRGHKIRRKLHDKFRVAKKNPVKILMIPLGLIPDGGITKKVVSGLQYLGNKGLETRKARKKKGYAAGNMAVLEQQMGTREAQRKIAKWKAKDIAELGPKLQRNLYKLKQSVALLESREAQMNAQYARAQAVPGGPEAAAALAQLSRCNMDLAMSFHESKHYIEKITSMCEVMEETAFETRAHMVFLDELLVQTELAIRANADALYK</sequence>
<gene>
    <name evidence="1" type="ORF">EDI28_08560</name>
</gene>
<proteinExistence type="predicted"/>
<organism evidence="1 2">
    <name type="scientific">Photobacterium chitinilyticum</name>
    <dbReference type="NCBI Taxonomy" id="2485123"/>
    <lineage>
        <taxon>Bacteria</taxon>
        <taxon>Pseudomonadati</taxon>
        <taxon>Pseudomonadota</taxon>
        <taxon>Gammaproteobacteria</taxon>
        <taxon>Vibrionales</taxon>
        <taxon>Vibrionaceae</taxon>
        <taxon>Photobacterium</taxon>
    </lineage>
</organism>
<accession>A0A444JTK7</accession>
<comment type="caution">
    <text evidence="1">The sequence shown here is derived from an EMBL/GenBank/DDBJ whole genome shotgun (WGS) entry which is preliminary data.</text>
</comment>
<dbReference type="RefSeq" id="WP_428431034.1">
    <property type="nucleotide sequence ID" value="NZ_JAKJSG010000033.1"/>
</dbReference>
<evidence type="ECO:0000313" key="2">
    <source>
        <dbReference type="Proteomes" id="UP000287563"/>
    </source>
</evidence>
<reference evidence="1 2" key="1">
    <citation type="submission" date="2018-11" db="EMBL/GenBank/DDBJ databases">
        <title>Photobacterium sp. BEI247 sp. nov., a marine bacterium isolated from Yongle Blue Hole in the South China Sea.</title>
        <authorList>
            <person name="Wang X."/>
        </authorList>
    </citation>
    <scope>NUCLEOTIDE SEQUENCE [LARGE SCALE GENOMIC DNA]</scope>
    <source>
        <strain evidence="2">BEI247</strain>
    </source>
</reference>
<protein>
    <submittedName>
        <fullName evidence="1">Uncharacterized protein</fullName>
    </submittedName>
</protein>